<keyword evidence="3" id="KW-1185">Reference proteome</keyword>
<evidence type="ECO:0000256" key="1">
    <source>
        <dbReference type="SAM" id="Phobius"/>
    </source>
</evidence>
<name>A0AAQ3RZK9_VIGMU</name>
<evidence type="ECO:0000313" key="2">
    <source>
        <dbReference type="EMBL" id="WVZ13854.1"/>
    </source>
</evidence>
<keyword evidence="1" id="KW-1133">Transmembrane helix</keyword>
<dbReference type="EMBL" id="CP144697">
    <property type="protein sequence ID" value="WVZ13854.1"/>
    <property type="molecule type" value="Genomic_DNA"/>
</dbReference>
<proteinExistence type="predicted"/>
<gene>
    <name evidence="2" type="ORF">V8G54_011420</name>
</gene>
<dbReference type="AlphaFoldDB" id="A0AAQ3RZK9"/>
<feature type="transmembrane region" description="Helical" evidence="1">
    <location>
        <begin position="69"/>
        <end position="91"/>
    </location>
</feature>
<sequence length="126" mass="14313">MSANQERMIGLEHVISGCTPIFSHTPLRYWAWILGHSLCLPPPPFLYSHHHSLSANKNKIGPGQAISRYTTNLIITPLTVSILCYTPGFNLCTPISYWAWIVMFFFIIFFSFGIFFLLLCVVISLC</sequence>
<accession>A0AAQ3RZK9</accession>
<organism evidence="2 3">
    <name type="scientific">Vigna mungo</name>
    <name type="common">Black gram</name>
    <name type="synonym">Phaseolus mungo</name>
    <dbReference type="NCBI Taxonomy" id="3915"/>
    <lineage>
        <taxon>Eukaryota</taxon>
        <taxon>Viridiplantae</taxon>
        <taxon>Streptophyta</taxon>
        <taxon>Embryophyta</taxon>
        <taxon>Tracheophyta</taxon>
        <taxon>Spermatophyta</taxon>
        <taxon>Magnoliopsida</taxon>
        <taxon>eudicotyledons</taxon>
        <taxon>Gunneridae</taxon>
        <taxon>Pentapetalae</taxon>
        <taxon>rosids</taxon>
        <taxon>fabids</taxon>
        <taxon>Fabales</taxon>
        <taxon>Fabaceae</taxon>
        <taxon>Papilionoideae</taxon>
        <taxon>50 kb inversion clade</taxon>
        <taxon>NPAAA clade</taxon>
        <taxon>indigoferoid/millettioid clade</taxon>
        <taxon>Phaseoleae</taxon>
        <taxon>Vigna</taxon>
    </lineage>
</organism>
<keyword evidence="1" id="KW-0812">Transmembrane</keyword>
<feature type="transmembrane region" description="Helical" evidence="1">
    <location>
        <begin position="97"/>
        <end position="125"/>
    </location>
</feature>
<reference evidence="2 3" key="1">
    <citation type="journal article" date="2023" name="Life. Sci Alliance">
        <title>Evolutionary insights into 3D genome organization and epigenetic landscape of Vigna mungo.</title>
        <authorList>
            <person name="Junaid A."/>
            <person name="Singh B."/>
            <person name="Bhatia S."/>
        </authorList>
    </citation>
    <scope>NUCLEOTIDE SEQUENCE [LARGE SCALE GENOMIC DNA]</scope>
    <source>
        <strain evidence="2">Urdbean</strain>
    </source>
</reference>
<dbReference type="Proteomes" id="UP001374535">
    <property type="component" value="Chromosome 4"/>
</dbReference>
<protein>
    <submittedName>
        <fullName evidence="2">Uncharacterized protein</fullName>
    </submittedName>
</protein>
<evidence type="ECO:0000313" key="3">
    <source>
        <dbReference type="Proteomes" id="UP001374535"/>
    </source>
</evidence>
<keyword evidence="1" id="KW-0472">Membrane</keyword>